<name>A0A6C0H565_9ZZZZ</name>
<keyword evidence="3" id="KW-0255">Endonuclease</keyword>
<evidence type="ECO:0000256" key="4">
    <source>
        <dbReference type="ARBA" id="ARBA00022801"/>
    </source>
</evidence>
<reference evidence="7" key="1">
    <citation type="journal article" date="2020" name="Nature">
        <title>Giant virus diversity and host interactions through global metagenomics.</title>
        <authorList>
            <person name="Schulz F."/>
            <person name="Roux S."/>
            <person name="Paez-Espino D."/>
            <person name="Jungbluth S."/>
            <person name="Walsh D.A."/>
            <person name="Denef V.J."/>
            <person name="McMahon K.D."/>
            <person name="Konstantinidis K.T."/>
            <person name="Eloe-Fadrosh E.A."/>
            <person name="Kyrpides N.C."/>
            <person name="Woyke T."/>
        </authorList>
    </citation>
    <scope>NUCLEOTIDE SEQUENCE</scope>
    <source>
        <strain evidence="7">GVMAG-M-3300023179-71</strain>
    </source>
</reference>
<dbReference type="PROSITE" id="PS00517">
    <property type="entry name" value="RNASE_3_1"/>
    <property type="match status" value="1"/>
</dbReference>
<dbReference type="SMART" id="SM00535">
    <property type="entry name" value="RIBOc"/>
    <property type="match status" value="1"/>
</dbReference>
<protein>
    <recommendedName>
        <fullName evidence="6">RNase III domain-containing protein</fullName>
    </recommendedName>
</protein>
<accession>A0A6C0H565</accession>
<keyword evidence="2" id="KW-0540">Nuclease</keyword>
<dbReference type="InterPro" id="IPR011907">
    <property type="entry name" value="RNase_III"/>
</dbReference>
<dbReference type="HAMAP" id="MF_00104">
    <property type="entry name" value="RNase_III"/>
    <property type="match status" value="1"/>
</dbReference>
<dbReference type="Gene3D" id="3.30.160.20">
    <property type="match status" value="1"/>
</dbReference>
<dbReference type="GO" id="GO:0003725">
    <property type="term" value="F:double-stranded RNA binding"/>
    <property type="evidence" value="ECO:0007669"/>
    <property type="project" value="TreeGrafter"/>
</dbReference>
<sequence length="307" mass="35802">MDDLINPYNELNVEITENDVLTILTKYGLPPKIYNFDLYKRAFVHESYLKKSNKNIVPKPTNCVELKSKSNERLEFLGDGVLELITKYYLYRRFYKEEPEFMTTKKIEIVKNESIGSIAKEIGLHKWLLLSKRAEDENIRLCKRRLGCLFEAFIGAIFLDFNKIQINDDDKWFKNIFICGPGFQMSQIFIENIFSSHINWTDIIMNDTNYKNLLQVKIQKEFKITPLYKIIQQDKEIGFKMGVYLSIGNNTDSVTITDINNIEDIYNLINNNSGNLMLFLGQGINKIKKKAEQQACFNALEKLKGIL</sequence>
<keyword evidence="4" id="KW-0378">Hydrolase</keyword>
<dbReference type="EMBL" id="MN739881">
    <property type="protein sequence ID" value="QHT75698.1"/>
    <property type="molecule type" value="Genomic_DNA"/>
</dbReference>
<dbReference type="SUPFAM" id="SSF54768">
    <property type="entry name" value="dsRNA-binding domain-like"/>
    <property type="match status" value="1"/>
</dbReference>
<evidence type="ECO:0000256" key="2">
    <source>
        <dbReference type="ARBA" id="ARBA00022722"/>
    </source>
</evidence>
<dbReference type="SUPFAM" id="SSF69065">
    <property type="entry name" value="RNase III domain-like"/>
    <property type="match status" value="1"/>
</dbReference>
<dbReference type="Pfam" id="PF14622">
    <property type="entry name" value="Ribonucleas_3_3"/>
    <property type="match status" value="1"/>
</dbReference>
<dbReference type="Gene3D" id="1.10.1520.10">
    <property type="entry name" value="Ribonuclease III domain"/>
    <property type="match status" value="1"/>
</dbReference>
<dbReference type="PANTHER" id="PTHR11207:SF0">
    <property type="entry name" value="RIBONUCLEASE 3"/>
    <property type="match status" value="1"/>
</dbReference>
<dbReference type="InterPro" id="IPR036389">
    <property type="entry name" value="RNase_III_sf"/>
</dbReference>
<proteinExistence type="inferred from homology"/>
<evidence type="ECO:0000259" key="6">
    <source>
        <dbReference type="PROSITE" id="PS50142"/>
    </source>
</evidence>
<evidence type="ECO:0000256" key="3">
    <source>
        <dbReference type="ARBA" id="ARBA00022759"/>
    </source>
</evidence>
<evidence type="ECO:0000313" key="7">
    <source>
        <dbReference type="EMBL" id="QHT75698.1"/>
    </source>
</evidence>
<evidence type="ECO:0000256" key="1">
    <source>
        <dbReference type="ARBA" id="ARBA00010183"/>
    </source>
</evidence>
<comment type="similarity">
    <text evidence="1">Belongs to the ribonuclease III family.</text>
</comment>
<dbReference type="AlphaFoldDB" id="A0A6C0H565"/>
<dbReference type="PROSITE" id="PS50142">
    <property type="entry name" value="RNASE_3_2"/>
    <property type="match status" value="1"/>
</dbReference>
<dbReference type="CDD" id="cd00593">
    <property type="entry name" value="RIBOc"/>
    <property type="match status" value="1"/>
</dbReference>
<feature type="domain" description="RNase III" evidence="6">
    <location>
        <begin position="20"/>
        <end position="162"/>
    </location>
</feature>
<evidence type="ECO:0000256" key="5">
    <source>
        <dbReference type="ARBA" id="ARBA00022884"/>
    </source>
</evidence>
<dbReference type="GO" id="GO:0010468">
    <property type="term" value="P:regulation of gene expression"/>
    <property type="evidence" value="ECO:0007669"/>
    <property type="project" value="TreeGrafter"/>
</dbReference>
<keyword evidence="5" id="KW-0694">RNA-binding</keyword>
<dbReference type="PANTHER" id="PTHR11207">
    <property type="entry name" value="RIBONUCLEASE III"/>
    <property type="match status" value="1"/>
</dbReference>
<dbReference type="GO" id="GO:0006364">
    <property type="term" value="P:rRNA processing"/>
    <property type="evidence" value="ECO:0007669"/>
    <property type="project" value="InterPro"/>
</dbReference>
<dbReference type="InterPro" id="IPR000999">
    <property type="entry name" value="RNase_III_dom"/>
</dbReference>
<organism evidence="7">
    <name type="scientific">viral metagenome</name>
    <dbReference type="NCBI Taxonomy" id="1070528"/>
    <lineage>
        <taxon>unclassified sequences</taxon>
        <taxon>metagenomes</taxon>
        <taxon>organismal metagenomes</taxon>
    </lineage>
</organism>
<dbReference type="GO" id="GO:0004525">
    <property type="term" value="F:ribonuclease III activity"/>
    <property type="evidence" value="ECO:0007669"/>
    <property type="project" value="InterPro"/>
</dbReference>